<accession>A0A848EF88</accession>
<dbReference type="Gene3D" id="3.60.21.10">
    <property type="match status" value="1"/>
</dbReference>
<dbReference type="EMBL" id="JABBKX010000003">
    <property type="protein sequence ID" value="NMJ42110.1"/>
    <property type="molecule type" value="Genomic_DNA"/>
</dbReference>
<comment type="caution">
    <text evidence="2">The sequence shown here is derived from an EMBL/GenBank/DDBJ whole genome shotgun (WGS) entry which is preliminary data.</text>
</comment>
<name>A0A848EF88_9PROT</name>
<proteinExistence type="predicted"/>
<feature type="domain" description="Calcineurin-like phosphoesterase" evidence="1">
    <location>
        <begin position="18"/>
        <end position="90"/>
    </location>
</feature>
<dbReference type="InterPro" id="IPR004843">
    <property type="entry name" value="Calcineurin-like_PHP"/>
</dbReference>
<dbReference type="InterPro" id="IPR050126">
    <property type="entry name" value="Ap4A_hydrolase"/>
</dbReference>
<evidence type="ECO:0000259" key="1">
    <source>
        <dbReference type="Pfam" id="PF00149"/>
    </source>
</evidence>
<dbReference type="AlphaFoldDB" id="A0A848EF88"/>
<organism evidence="2 3">
    <name type="scientific">Neoroseomonas marina</name>
    <dbReference type="NCBI Taxonomy" id="1232220"/>
    <lineage>
        <taxon>Bacteria</taxon>
        <taxon>Pseudomonadati</taxon>
        <taxon>Pseudomonadota</taxon>
        <taxon>Alphaproteobacteria</taxon>
        <taxon>Acetobacterales</taxon>
        <taxon>Acetobacteraceae</taxon>
        <taxon>Neoroseomonas</taxon>
    </lineage>
</organism>
<keyword evidence="3" id="KW-1185">Reference proteome</keyword>
<dbReference type="Pfam" id="PF00149">
    <property type="entry name" value="Metallophos"/>
    <property type="match status" value="1"/>
</dbReference>
<dbReference type="GO" id="GO:0016791">
    <property type="term" value="F:phosphatase activity"/>
    <property type="evidence" value="ECO:0007669"/>
    <property type="project" value="TreeGrafter"/>
</dbReference>
<evidence type="ECO:0000313" key="3">
    <source>
        <dbReference type="Proteomes" id="UP000548582"/>
    </source>
</evidence>
<dbReference type="GO" id="GO:0005737">
    <property type="term" value="C:cytoplasm"/>
    <property type="evidence" value="ECO:0007669"/>
    <property type="project" value="TreeGrafter"/>
</dbReference>
<dbReference type="Proteomes" id="UP000548582">
    <property type="component" value="Unassembled WGS sequence"/>
</dbReference>
<dbReference type="RefSeq" id="WP_170054326.1">
    <property type="nucleotide sequence ID" value="NZ_JABBKX010000003.1"/>
</dbReference>
<gene>
    <name evidence="2" type="ORF">GWK16_12720</name>
</gene>
<reference evidence="2 3" key="1">
    <citation type="submission" date="2020-03" db="EMBL/GenBank/DDBJ databases">
        <authorList>
            <person name="Sun Q."/>
        </authorList>
    </citation>
    <scope>NUCLEOTIDE SEQUENCE [LARGE SCALE GENOMIC DNA]</scope>
    <source>
        <strain evidence="2 3">JC162</strain>
    </source>
</reference>
<dbReference type="PANTHER" id="PTHR42850">
    <property type="entry name" value="METALLOPHOSPHOESTERASE"/>
    <property type="match status" value="1"/>
</dbReference>
<dbReference type="InterPro" id="IPR029052">
    <property type="entry name" value="Metallo-depent_PP-like"/>
</dbReference>
<dbReference type="SUPFAM" id="SSF56300">
    <property type="entry name" value="Metallo-dependent phosphatases"/>
    <property type="match status" value="1"/>
</dbReference>
<sequence>MIVTPDSLRAAGFKGVRIVGDVHGDVRGFAAAVAGAEAAGLYIVQLGDLTDHGSDGPAVLRMMFDLVEAERGLFLLGNHDHKLRRALAGEKIRIEAAGLGRTLDQMAAAPDAAALRERAMVHIGRAPAWLLIGRLFCVHAAFHDAMLLHPAPPDAGTRKAEGLVGRAIFGQVTGVRGADGFPIRLTGWVDRIPPGLTVLVGHDNRSRDGRPLILTGARGGRAIFLDTGAGKGGALAWRDFRLEEVFVDAPQGHAAAMTD</sequence>
<protein>
    <submittedName>
        <fullName evidence="2">Phosphatase</fullName>
    </submittedName>
</protein>
<evidence type="ECO:0000313" key="2">
    <source>
        <dbReference type="EMBL" id="NMJ42110.1"/>
    </source>
</evidence>